<keyword evidence="1" id="KW-0143">Chaperone</keyword>
<evidence type="ECO:0000313" key="5">
    <source>
        <dbReference type="EMBL" id="CAB4211512.1"/>
    </source>
</evidence>
<evidence type="ECO:0000313" key="2">
    <source>
        <dbReference type="EMBL" id="CAB4170591.1"/>
    </source>
</evidence>
<dbReference type="EMBL" id="LR796861">
    <property type="protein sequence ID" value="CAB4170591.1"/>
    <property type="molecule type" value="Genomic_DNA"/>
</dbReference>
<organism evidence="4">
    <name type="scientific">uncultured Caudovirales phage</name>
    <dbReference type="NCBI Taxonomy" id="2100421"/>
    <lineage>
        <taxon>Viruses</taxon>
        <taxon>Duplodnaviria</taxon>
        <taxon>Heunggongvirae</taxon>
        <taxon>Uroviricota</taxon>
        <taxon>Caudoviricetes</taxon>
        <taxon>Peduoviridae</taxon>
        <taxon>Maltschvirus</taxon>
        <taxon>Maltschvirus maltsch</taxon>
    </lineage>
</organism>
<dbReference type="InterPro" id="IPR037124">
    <property type="entry name" value="Chaperonin_GroES_sf"/>
</dbReference>
<dbReference type="EMBL" id="LR798454">
    <property type="protein sequence ID" value="CAB5238625.1"/>
    <property type="molecule type" value="Genomic_DNA"/>
</dbReference>
<evidence type="ECO:0000256" key="1">
    <source>
        <dbReference type="ARBA" id="ARBA00023186"/>
    </source>
</evidence>
<sequence length="88" mass="9641">MNILPLNTQVLVAENKKEDKTESGIIIEGIRNPLNTAKATVLAVGPDVTEVKINDVVLLDWAKASPVKIGDVQRAMIKEEFIIAVFEN</sequence>
<dbReference type="CDD" id="cd00320">
    <property type="entry name" value="cpn10"/>
    <property type="match status" value="1"/>
</dbReference>
<proteinExistence type="predicted"/>
<reference evidence="4" key="1">
    <citation type="submission" date="2020-05" db="EMBL/GenBank/DDBJ databases">
        <authorList>
            <person name="Chiriac C."/>
            <person name="Salcher M."/>
            <person name="Ghai R."/>
            <person name="Kavagutti S V."/>
        </authorList>
    </citation>
    <scope>NUCLEOTIDE SEQUENCE</scope>
</reference>
<dbReference type="EMBL" id="LR797019">
    <property type="protein sequence ID" value="CAB4182220.1"/>
    <property type="molecule type" value="Genomic_DNA"/>
</dbReference>
<dbReference type="EMBL" id="LR797375">
    <property type="protein sequence ID" value="CAB4211512.1"/>
    <property type="molecule type" value="Genomic_DNA"/>
</dbReference>
<gene>
    <name evidence="3" type="ORF">UFOVP1066_179</name>
    <name evidence="4" type="ORF">UFOVP1315_158</name>
    <name evidence="5" type="ORF">UFOVP1421_119</name>
    <name evidence="6" type="ORF">UFOVP1525_129</name>
    <name evidence="2" type="ORF">UFOVP909_92</name>
</gene>
<evidence type="ECO:0000313" key="3">
    <source>
        <dbReference type="EMBL" id="CAB4182220.1"/>
    </source>
</evidence>
<protein>
    <submittedName>
        <fullName evidence="4">GroS Co-chaperonin GroES (HSP10)</fullName>
    </submittedName>
</protein>
<dbReference type="GO" id="GO:0044183">
    <property type="term" value="F:protein folding chaperone"/>
    <property type="evidence" value="ECO:0007669"/>
    <property type="project" value="InterPro"/>
</dbReference>
<accession>A0A6J5RYJ0</accession>
<name>A0A6J5RYJ0_9CAUD</name>
<dbReference type="EMBL" id="LR797272">
    <property type="protein sequence ID" value="CAB4198578.1"/>
    <property type="molecule type" value="Genomic_DNA"/>
</dbReference>
<dbReference type="InterPro" id="IPR011032">
    <property type="entry name" value="GroES-like_sf"/>
</dbReference>
<evidence type="ECO:0000313" key="4">
    <source>
        <dbReference type="EMBL" id="CAB4198578.1"/>
    </source>
</evidence>
<dbReference type="GO" id="GO:0005524">
    <property type="term" value="F:ATP binding"/>
    <property type="evidence" value="ECO:0007669"/>
    <property type="project" value="InterPro"/>
</dbReference>
<dbReference type="InterPro" id="IPR020818">
    <property type="entry name" value="Chaperonin_GroES"/>
</dbReference>
<evidence type="ECO:0000313" key="6">
    <source>
        <dbReference type="EMBL" id="CAB5238625.1"/>
    </source>
</evidence>
<dbReference type="SMART" id="SM00883">
    <property type="entry name" value="Cpn10"/>
    <property type="match status" value="1"/>
</dbReference>
<dbReference type="Gene3D" id="2.30.33.40">
    <property type="entry name" value="GroES chaperonin"/>
    <property type="match status" value="1"/>
</dbReference>
<dbReference type="SUPFAM" id="SSF50129">
    <property type="entry name" value="GroES-like"/>
    <property type="match status" value="1"/>
</dbReference>
<dbReference type="Pfam" id="PF00166">
    <property type="entry name" value="Cpn10"/>
    <property type="match status" value="1"/>
</dbReference>